<gene>
    <name evidence="2" type="ORF">XCR1_1920032</name>
</gene>
<dbReference type="Proteomes" id="UP000019197">
    <property type="component" value="Unassembled WGS sequence"/>
</dbReference>
<feature type="transmembrane region" description="Helical" evidence="1">
    <location>
        <begin position="12"/>
        <end position="32"/>
    </location>
</feature>
<protein>
    <submittedName>
        <fullName evidence="2">Uncharacterized protein</fullName>
    </submittedName>
</protein>
<dbReference type="EMBL" id="CBXE010000104">
    <property type="protein sequence ID" value="CDL84433.1"/>
    <property type="molecule type" value="Genomic_DNA"/>
</dbReference>
<keyword evidence="1" id="KW-1133">Transmembrane helix</keyword>
<organism evidence="2 3">
    <name type="scientific">Xenorhabdus cabanillasii JM26</name>
    <dbReference type="NCBI Taxonomy" id="1427517"/>
    <lineage>
        <taxon>Bacteria</taxon>
        <taxon>Pseudomonadati</taxon>
        <taxon>Pseudomonadota</taxon>
        <taxon>Gammaproteobacteria</taxon>
        <taxon>Enterobacterales</taxon>
        <taxon>Morganellaceae</taxon>
        <taxon>Xenorhabdus</taxon>
    </lineage>
</organism>
<proteinExistence type="predicted"/>
<evidence type="ECO:0000313" key="3">
    <source>
        <dbReference type="Proteomes" id="UP000019197"/>
    </source>
</evidence>
<name>W1J309_9GAMM</name>
<reference evidence="2 3" key="1">
    <citation type="submission" date="2013-11" db="EMBL/GenBank/DDBJ databases">
        <title>Draft genome sequence and annotation of the entomopathogenic bacterium, Xenorhabdus cabanillasi strain JM26.</title>
        <authorList>
            <person name="Gualtieri M."/>
            <person name="Ogier J.C."/>
            <person name="Pages S."/>
            <person name="Givaudan A."/>
            <person name="Gaudriault S."/>
        </authorList>
    </citation>
    <scope>NUCLEOTIDE SEQUENCE [LARGE SCALE GENOMIC DNA]</scope>
    <source>
        <strain evidence="2 3">JM26</strain>
    </source>
</reference>
<dbReference type="AlphaFoldDB" id="W1J309"/>
<keyword evidence="1" id="KW-0472">Membrane</keyword>
<accession>W1J309</accession>
<evidence type="ECO:0000313" key="2">
    <source>
        <dbReference type="EMBL" id="CDL84433.1"/>
    </source>
</evidence>
<comment type="caution">
    <text evidence="2">The sequence shown here is derived from an EMBL/GenBank/DDBJ whole genome shotgun (WGS) entry which is preliminary data.</text>
</comment>
<keyword evidence="1" id="KW-0812">Transmembrane</keyword>
<evidence type="ECO:0000256" key="1">
    <source>
        <dbReference type="SAM" id="Phobius"/>
    </source>
</evidence>
<sequence length="52" mass="6164">MPLFPLPPMITAFEILIISHLIQYLATLYYIYSACLYMHMPVASDYFMWNCL</sequence>